<sequence>MPFTSASDVEIYYETAGDPSGRPLVLIEGFGGQLIGWHEEFCALLIDAGFHLIRLDNRDVGLSQKFGGPEDLDGGYGLSDMAYDVVRVLDALGLESAHVAGRSMGGMIAQLLAIEHPRRVCGLALFYSIPGRSPRYVLHGEHPERLMAQPRYGRDEVIAYAAAAHREARPDHPESEVEWARDRAAEAYDRCYAPDGMARQWAALVRAPERLERLRAVEAPTVLVHGRDDPLLHWHASADMAEAIPGSELHVYPGMGHWLERRLWPDHVAAITRTARRHELAGAG</sequence>
<gene>
    <name evidence="2" type="ORF">GCM10009733_066000</name>
</gene>
<dbReference type="Pfam" id="PF00561">
    <property type="entry name" value="Abhydrolase_1"/>
    <property type="match status" value="1"/>
</dbReference>
<organism evidence="2 3">
    <name type="scientific">Nonomuraea maheshkhaliensis</name>
    <dbReference type="NCBI Taxonomy" id="419590"/>
    <lineage>
        <taxon>Bacteria</taxon>
        <taxon>Bacillati</taxon>
        <taxon>Actinomycetota</taxon>
        <taxon>Actinomycetes</taxon>
        <taxon>Streptosporangiales</taxon>
        <taxon>Streptosporangiaceae</taxon>
        <taxon>Nonomuraea</taxon>
    </lineage>
</organism>
<protein>
    <submittedName>
        <fullName evidence="2">Alpha/beta hydrolase</fullName>
    </submittedName>
</protein>
<dbReference type="PRINTS" id="PR00111">
    <property type="entry name" value="ABHYDROLASE"/>
</dbReference>
<evidence type="ECO:0000313" key="2">
    <source>
        <dbReference type="EMBL" id="GAA1659057.1"/>
    </source>
</evidence>
<keyword evidence="3" id="KW-1185">Reference proteome</keyword>
<reference evidence="2 3" key="1">
    <citation type="journal article" date="2019" name="Int. J. Syst. Evol. Microbiol.">
        <title>The Global Catalogue of Microorganisms (GCM) 10K type strain sequencing project: providing services to taxonomists for standard genome sequencing and annotation.</title>
        <authorList>
            <consortium name="The Broad Institute Genomics Platform"/>
            <consortium name="The Broad Institute Genome Sequencing Center for Infectious Disease"/>
            <person name="Wu L."/>
            <person name="Ma J."/>
        </authorList>
    </citation>
    <scope>NUCLEOTIDE SEQUENCE [LARGE SCALE GENOMIC DNA]</scope>
    <source>
        <strain evidence="2 3">JCM 13929</strain>
    </source>
</reference>
<proteinExistence type="predicted"/>
<name>A0ABN2FTF4_9ACTN</name>
<dbReference type="PANTHER" id="PTHR43433:SF5">
    <property type="entry name" value="AB HYDROLASE-1 DOMAIN-CONTAINING PROTEIN"/>
    <property type="match status" value="1"/>
</dbReference>
<dbReference type="InterPro" id="IPR050471">
    <property type="entry name" value="AB_hydrolase"/>
</dbReference>
<dbReference type="Proteomes" id="UP001500064">
    <property type="component" value="Unassembled WGS sequence"/>
</dbReference>
<keyword evidence="2" id="KW-0378">Hydrolase</keyword>
<accession>A0ABN2FTF4</accession>
<evidence type="ECO:0000259" key="1">
    <source>
        <dbReference type="Pfam" id="PF00561"/>
    </source>
</evidence>
<dbReference type="PANTHER" id="PTHR43433">
    <property type="entry name" value="HYDROLASE, ALPHA/BETA FOLD FAMILY PROTEIN"/>
    <property type="match status" value="1"/>
</dbReference>
<dbReference type="Gene3D" id="3.40.50.1820">
    <property type="entry name" value="alpha/beta hydrolase"/>
    <property type="match status" value="1"/>
</dbReference>
<dbReference type="SUPFAM" id="SSF53474">
    <property type="entry name" value="alpha/beta-Hydrolases"/>
    <property type="match status" value="1"/>
</dbReference>
<dbReference type="RefSeq" id="WP_346110442.1">
    <property type="nucleotide sequence ID" value="NZ_BAAAMU010000059.1"/>
</dbReference>
<dbReference type="EMBL" id="BAAAMU010000059">
    <property type="protein sequence ID" value="GAA1659057.1"/>
    <property type="molecule type" value="Genomic_DNA"/>
</dbReference>
<evidence type="ECO:0000313" key="3">
    <source>
        <dbReference type="Proteomes" id="UP001500064"/>
    </source>
</evidence>
<comment type="caution">
    <text evidence="2">The sequence shown here is derived from an EMBL/GenBank/DDBJ whole genome shotgun (WGS) entry which is preliminary data.</text>
</comment>
<dbReference type="InterPro" id="IPR029058">
    <property type="entry name" value="AB_hydrolase_fold"/>
</dbReference>
<feature type="domain" description="AB hydrolase-1" evidence="1">
    <location>
        <begin position="23"/>
        <end position="259"/>
    </location>
</feature>
<dbReference type="InterPro" id="IPR000073">
    <property type="entry name" value="AB_hydrolase_1"/>
</dbReference>
<dbReference type="GO" id="GO:0016787">
    <property type="term" value="F:hydrolase activity"/>
    <property type="evidence" value="ECO:0007669"/>
    <property type="project" value="UniProtKB-KW"/>
</dbReference>